<name>A0A2T4IB80_9RHOO</name>
<dbReference type="AlphaFoldDB" id="A0A2T4IB80"/>
<evidence type="ECO:0000259" key="3">
    <source>
        <dbReference type="Pfam" id="PF05170"/>
    </source>
</evidence>
<dbReference type="PANTHER" id="PTHR30441:SF4">
    <property type="entry name" value="PROTEIN ASMA"/>
    <property type="match status" value="1"/>
</dbReference>
<feature type="domain" description="AsmA" evidence="3">
    <location>
        <begin position="281"/>
        <end position="527"/>
    </location>
</feature>
<keyword evidence="5" id="KW-1185">Reference proteome</keyword>
<feature type="compositionally biased region" description="Basic and acidic residues" evidence="1">
    <location>
        <begin position="613"/>
        <end position="623"/>
    </location>
</feature>
<gene>
    <name evidence="4" type="ORF">C8261_16645</name>
</gene>
<organism evidence="4 5">
    <name type="scientific">Pseudothauera lacus</name>
    <dbReference type="NCBI Taxonomy" id="2136175"/>
    <lineage>
        <taxon>Bacteria</taxon>
        <taxon>Pseudomonadati</taxon>
        <taxon>Pseudomonadota</taxon>
        <taxon>Betaproteobacteria</taxon>
        <taxon>Rhodocyclales</taxon>
        <taxon>Zoogloeaceae</taxon>
        <taxon>Pseudothauera</taxon>
    </lineage>
</organism>
<evidence type="ECO:0000256" key="2">
    <source>
        <dbReference type="SAM" id="Phobius"/>
    </source>
</evidence>
<dbReference type="EMBL" id="PZKC01000022">
    <property type="protein sequence ID" value="PTD95022.1"/>
    <property type="molecule type" value="Genomic_DNA"/>
</dbReference>
<feature type="region of interest" description="Disordered" evidence="1">
    <location>
        <begin position="613"/>
        <end position="646"/>
    </location>
</feature>
<dbReference type="RefSeq" id="WP_107494858.1">
    <property type="nucleotide sequence ID" value="NZ_PZKC01000022.1"/>
</dbReference>
<comment type="caution">
    <text evidence="4">The sequence shown here is derived from an EMBL/GenBank/DDBJ whole genome shotgun (WGS) entry which is preliminary data.</text>
</comment>
<dbReference type="OrthoDB" id="9766390at2"/>
<evidence type="ECO:0000313" key="4">
    <source>
        <dbReference type="EMBL" id="PTD95022.1"/>
    </source>
</evidence>
<evidence type="ECO:0000256" key="1">
    <source>
        <dbReference type="SAM" id="MobiDB-lite"/>
    </source>
</evidence>
<feature type="region of interest" description="Disordered" evidence="1">
    <location>
        <begin position="321"/>
        <end position="341"/>
    </location>
</feature>
<dbReference type="InterPro" id="IPR052894">
    <property type="entry name" value="AsmA-related"/>
</dbReference>
<keyword evidence="2" id="KW-1133">Transmembrane helix</keyword>
<evidence type="ECO:0000313" key="5">
    <source>
        <dbReference type="Proteomes" id="UP000241193"/>
    </source>
</evidence>
<sequence>MKALRIGLYALAASVVAVIAVALFLVATFDANRHKDRLVELVHERSGRTLAIDGDIGLSVFPRLAFTAAGLHLSESDGRTPFAAIDEVEFALRVMPLLRGEVRVDRVRVIRPQISYRRSADGRSNLDDLFGAASADSAETSATGDRGARGGGADEGGAAFTFDIDGVELLDARIDVADAAGGLKGTLSGLSLQLGRLQPDTPTALALAAALDLSEPALRGKVDLRARLSVGSARVAFDDLVLDLSLQPGARAPLVLAVRGAISHLPAEGSTQMQLKGRFDDSAIDARIDSARDRPLSFTLQFDRLDLDRYTAAAPLAAAGSAPAATPPAGAPPTPASAPADGDAQAVDLAFAGALAFNGRVDIGELRAAGLTLSALSATLAGDGRELAVAPLSARGYGGSLSGEVRIDSQSQRVRTRQSYVDIQIGPLLRDLAAKDLLEGRGRLDVDLDTRGRTVGELKRALAGSATLALRDGAIKGFNLGQILRDGQALLSGRRDQSHEFRRTEQTDFSSLDASLRIAAGVARNDDLALLSPLLRVGGAGLVDIGANRIDYTLRAAVVASAEGQGGAGLEQLRGLTVPVRLRGPLEAPAAQVLWSEVAGDAARRALGERLERALGSDGEGERSAPATPEDALKEELGRRLRGLLR</sequence>
<protein>
    <recommendedName>
        <fullName evidence="3">AsmA domain-containing protein</fullName>
    </recommendedName>
</protein>
<dbReference type="Pfam" id="PF05170">
    <property type="entry name" value="AsmA"/>
    <property type="match status" value="2"/>
</dbReference>
<feature type="compositionally biased region" description="Pro residues" evidence="1">
    <location>
        <begin position="325"/>
        <end position="336"/>
    </location>
</feature>
<dbReference type="GO" id="GO:0005886">
    <property type="term" value="C:plasma membrane"/>
    <property type="evidence" value="ECO:0007669"/>
    <property type="project" value="TreeGrafter"/>
</dbReference>
<dbReference type="InterPro" id="IPR007844">
    <property type="entry name" value="AsmA"/>
</dbReference>
<dbReference type="Proteomes" id="UP000241193">
    <property type="component" value="Unassembled WGS sequence"/>
</dbReference>
<feature type="domain" description="AsmA" evidence="3">
    <location>
        <begin position="2"/>
        <end position="199"/>
    </location>
</feature>
<proteinExistence type="predicted"/>
<dbReference type="GO" id="GO:0090313">
    <property type="term" value="P:regulation of protein targeting to membrane"/>
    <property type="evidence" value="ECO:0007669"/>
    <property type="project" value="TreeGrafter"/>
</dbReference>
<keyword evidence="2" id="KW-0472">Membrane</keyword>
<feature type="transmembrane region" description="Helical" evidence="2">
    <location>
        <begin position="6"/>
        <end position="27"/>
    </location>
</feature>
<reference evidence="4 5" key="2">
    <citation type="submission" date="2018-04" db="EMBL/GenBank/DDBJ databases">
        <title>Thauera lacus sp. nov., isolated from an saline lake in Inner Mongolia, China.</title>
        <authorList>
            <person name="Liang Q.-Y."/>
        </authorList>
    </citation>
    <scope>NUCLEOTIDE SEQUENCE [LARGE SCALE GENOMIC DNA]</scope>
    <source>
        <strain evidence="4 5">D20</strain>
    </source>
</reference>
<reference evidence="4 5" key="1">
    <citation type="submission" date="2018-03" db="EMBL/GenBank/DDBJ databases">
        <authorList>
            <person name="Keele B.F."/>
        </authorList>
    </citation>
    <scope>NUCLEOTIDE SEQUENCE [LARGE SCALE GENOMIC DNA]</scope>
    <source>
        <strain evidence="4 5">D20</strain>
    </source>
</reference>
<dbReference type="PANTHER" id="PTHR30441">
    <property type="entry name" value="DUF748 DOMAIN-CONTAINING PROTEIN"/>
    <property type="match status" value="1"/>
</dbReference>
<accession>A0A2T4IB80</accession>
<keyword evidence="2" id="KW-0812">Transmembrane</keyword>